<dbReference type="RefSeq" id="WP_143017045.1">
    <property type="nucleotide sequence ID" value="NZ_FNFO01000001.1"/>
</dbReference>
<evidence type="ECO:0000313" key="3">
    <source>
        <dbReference type="Proteomes" id="UP000198510"/>
    </source>
</evidence>
<protein>
    <submittedName>
        <fullName evidence="2">Uncharacterized protein</fullName>
    </submittedName>
</protein>
<name>A0A1G8WPM3_9BACT</name>
<reference evidence="2 3" key="1">
    <citation type="submission" date="2016-10" db="EMBL/GenBank/DDBJ databases">
        <authorList>
            <person name="de Groot N.N."/>
        </authorList>
    </citation>
    <scope>NUCLEOTIDE SEQUENCE [LARGE SCALE GENOMIC DNA]</scope>
    <source>
        <strain evidence="2 3">DSM 25186</strain>
    </source>
</reference>
<gene>
    <name evidence="2" type="ORF">SAMN05421823_101149</name>
</gene>
<proteinExistence type="predicted"/>
<accession>A0A1G8WPM3</accession>
<keyword evidence="1" id="KW-0732">Signal</keyword>
<sequence length="205" mass="23689">MVSGRFLSLFGYLFVLLCAAVQAQVPPTAEAQVRYLHEGILLVRLPTRQASLKALHDRGAHALAEKEAQAQQEANDVLMRAFRDHFQFCPVYFFSSDQSERVRQARLHDLVLQGDSSLRLQPQPFLVAELAQASHVYPPGPTAFHFEALFLEDHQFRPLTAPFPFRVRTFRVRTFRTLFFLHRSPAQAVRLLNERLHKFYEKSTR</sequence>
<evidence type="ECO:0000313" key="2">
    <source>
        <dbReference type="EMBL" id="SDJ80308.1"/>
    </source>
</evidence>
<evidence type="ECO:0000256" key="1">
    <source>
        <dbReference type="SAM" id="SignalP"/>
    </source>
</evidence>
<organism evidence="2 3">
    <name type="scientific">Catalinimonas alkaloidigena</name>
    <dbReference type="NCBI Taxonomy" id="1075417"/>
    <lineage>
        <taxon>Bacteria</taxon>
        <taxon>Pseudomonadati</taxon>
        <taxon>Bacteroidota</taxon>
        <taxon>Cytophagia</taxon>
        <taxon>Cytophagales</taxon>
        <taxon>Catalimonadaceae</taxon>
        <taxon>Catalinimonas</taxon>
    </lineage>
</organism>
<dbReference type="Proteomes" id="UP000198510">
    <property type="component" value="Unassembled WGS sequence"/>
</dbReference>
<keyword evidence="3" id="KW-1185">Reference proteome</keyword>
<dbReference type="AlphaFoldDB" id="A0A1G8WPM3"/>
<feature type="chain" id="PRO_5011793059" evidence="1">
    <location>
        <begin position="24"/>
        <end position="205"/>
    </location>
</feature>
<dbReference type="EMBL" id="FNFO01000001">
    <property type="protein sequence ID" value="SDJ80308.1"/>
    <property type="molecule type" value="Genomic_DNA"/>
</dbReference>
<feature type="signal peptide" evidence="1">
    <location>
        <begin position="1"/>
        <end position="23"/>
    </location>
</feature>
<dbReference type="OrthoDB" id="1496166at2"/>
<dbReference type="STRING" id="1075417.SAMN05421823_101149"/>